<name>A0A9E7SKB7_9CAUD</name>
<evidence type="ECO:0000313" key="1">
    <source>
        <dbReference type="EMBL" id="USN14349.1"/>
    </source>
</evidence>
<proteinExistence type="predicted"/>
<reference evidence="1" key="1">
    <citation type="submission" date="2022-05" db="EMBL/GenBank/DDBJ databases">
        <authorList>
            <person name="Friedrich I."/>
            <person name="Poehlein A."/>
            <person name="Schneider D."/>
            <person name="Hertel R."/>
            <person name="Daniel R."/>
        </authorList>
    </citation>
    <scope>NUCLEOTIDE SEQUENCE</scope>
</reference>
<dbReference type="EMBL" id="ON529852">
    <property type="protein sequence ID" value="USN14349.1"/>
    <property type="molecule type" value="Genomic_DNA"/>
</dbReference>
<keyword evidence="2" id="KW-1185">Reference proteome</keyword>
<dbReference type="Proteomes" id="UP001056685">
    <property type="component" value="Segment"/>
</dbReference>
<protein>
    <submittedName>
        <fullName evidence="1">Uncharacterized protein</fullName>
    </submittedName>
</protein>
<organism evidence="1 2">
    <name type="scientific">Brevundimonas phage vB_BpoS-Kabachok</name>
    <dbReference type="NCBI Taxonomy" id="2948600"/>
    <lineage>
        <taxon>Viruses</taxon>
        <taxon>Duplodnaviria</taxon>
        <taxon>Heunggongvirae</taxon>
        <taxon>Uroviricota</taxon>
        <taxon>Caudoviricetes</taxon>
        <taxon>Jeanschmidtviridae</taxon>
        <taxon>Marchewkavirus</taxon>
        <taxon>Marchewkavirus kabachok</taxon>
    </lineage>
</organism>
<accession>A0A9E7SKB7</accession>
<evidence type="ECO:0000313" key="2">
    <source>
        <dbReference type="Proteomes" id="UP001056685"/>
    </source>
</evidence>
<sequence length="97" mass="11044">MSDLFNQIKARSEAATKFPATLAEFKLRGDAATEPGAIVLRDFGPDHHDANRYVTHMRVDYRNQPRPGYSSGHYFSDLREAVTDYGERRARNRPFAA</sequence>
<gene>
    <name evidence="1" type="ORF">KABACHOK_05360</name>
</gene>